<dbReference type="SUPFAM" id="SSF56112">
    <property type="entry name" value="Protein kinase-like (PK-like)"/>
    <property type="match status" value="1"/>
</dbReference>
<dbReference type="InterPro" id="IPR000719">
    <property type="entry name" value="Prot_kinase_dom"/>
</dbReference>
<evidence type="ECO:0000259" key="3">
    <source>
        <dbReference type="PROSITE" id="PS50011"/>
    </source>
</evidence>
<name>A0ABU6ZI85_9FABA</name>
<comment type="caution">
    <text evidence="4">The sequence shown here is derived from an EMBL/GenBank/DDBJ whole genome shotgun (WGS) entry which is preliminary data.</text>
</comment>
<keyword evidence="2" id="KW-0067">ATP-binding</keyword>
<dbReference type="InterPro" id="IPR011009">
    <property type="entry name" value="Kinase-like_dom_sf"/>
</dbReference>
<dbReference type="Pfam" id="PF07714">
    <property type="entry name" value="PK_Tyr_Ser-Thr"/>
    <property type="match status" value="1"/>
</dbReference>
<dbReference type="Gene3D" id="3.30.200.20">
    <property type="entry name" value="Phosphorylase Kinase, domain 1"/>
    <property type="match status" value="1"/>
</dbReference>
<reference evidence="4 5" key="1">
    <citation type="journal article" date="2023" name="Plants (Basel)">
        <title>Bridging the Gap: Combining Genomics and Transcriptomics Approaches to Understand Stylosanthes scabra, an Orphan Legume from the Brazilian Caatinga.</title>
        <authorList>
            <person name="Ferreira-Neto J.R.C."/>
            <person name="da Silva M.D."/>
            <person name="Binneck E."/>
            <person name="de Melo N.F."/>
            <person name="da Silva R.H."/>
            <person name="de Melo A.L.T.M."/>
            <person name="Pandolfi V."/>
            <person name="Bustamante F.O."/>
            <person name="Brasileiro-Vidal A.C."/>
            <person name="Benko-Iseppon A.M."/>
        </authorList>
    </citation>
    <scope>NUCLEOTIDE SEQUENCE [LARGE SCALE GENOMIC DNA]</scope>
    <source>
        <tissue evidence="4">Leaves</tissue>
    </source>
</reference>
<dbReference type="Proteomes" id="UP001341840">
    <property type="component" value="Unassembled WGS sequence"/>
</dbReference>
<dbReference type="InterPro" id="IPR045274">
    <property type="entry name" value="WAK-like"/>
</dbReference>
<keyword evidence="1" id="KW-0547">Nucleotide-binding</keyword>
<sequence>VSLSILALFVVAFNAYYGLRKRKLNKLKEQFFQQNGGLLLQQKIAKHRGSIQTTKIFSIKELKKATNNFDEDKILGRGGQGIVYKGVLQDNTIVAIKKSKINDQRQIEQFINERHPLLVYEFIQGGTLYDHLHGQNQSLRLNWKARLRIAAETAGALAYLHSATCPPIIHRNVKTTNILLDHNLKAKVSDFGASKIVPLDNTELSTLVKGTVRYLDPEYFHTSYLTEKSDVYSFGVILAELLTGRKALCFELTENDRNLATYFVSSMNQGRLHDILDKAIIEEAKPEQLMEFANMSKRCLRVKGEERPTMKEVAAELEGLRIMEKNRWESERSSLEETKILINAAASSSSSSSSSAFYSESIGQITVSLGGR</sequence>
<accession>A0ABU6ZI85</accession>
<keyword evidence="5" id="KW-1185">Reference proteome</keyword>
<evidence type="ECO:0000256" key="2">
    <source>
        <dbReference type="ARBA" id="ARBA00022840"/>
    </source>
</evidence>
<organism evidence="4 5">
    <name type="scientific">Stylosanthes scabra</name>
    <dbReference type="NCBI Taxonomy" id="79078"/>
    <lineage>
        <taxon>Eukaryota</taxon>
        <taxon>Viridiplantae</taxon>
        <taxon>Streptophyta</taxon>
        <taxon>Embryophyta</taxon>
        <taxon>Tracheophyta</taxon>
        <taxon>Spermatophyta</taxon>
        <taxon>Magnoliopsida</taxon>
        <taxon>eudicotyledons</taxon>
        <taxon>Gunneridae</taxon>
        <taxon>Pentapetalae</taxon>
        <taxon>rosids</taxon>
        <taxon>fabids</taxon>
        <taxon>Fabales</taxon>
        <taxon>Fabaceae</taxon>
        <taxon>Papilionoideae</taxon>
        <taxon>50 kb inversion clade</taxon>
        <taxon>dalbergioids sensu lato</taxon>
        <taxon>Dalbergieae</taxon>
        <taxon>Pterocarpus clade</taxon>
        <taxon>Stylosanthes</taxon>
    </lineage>
</organism>
<proteinExistence type="predicted"/>
<feature type="domain" description="Protein kinase" evidence="3">
    <location>
        <begin position="25"/>
        <end position="320"/>
    </location>
</feature>
<dbReference type="Gene3D" id="1.10.510.10">
    <property type="entry name" value="Transferase(Phosphotransferase) domain 1"/>
    <property type="match status" value="1"/>
</dbReference>
<feature type="non-terminal residue" evidence="4">
    <location>
        <position position="1"/>
    </location>
</feature>
<evidence type="ECO:0000313" key="5">
    <source>
        <dbReference type="Proteomes" id="UP001341840"/>
    </source>
</evidence>
<dbReference type="InterPro" id="IPR001245">
    <property type="entry name" value="Ser-Thr/Tyr_kinase_cat_dom"/>
</dbReference>
<dbReference type="EMBL" id="JASCZI010272323">
    <property type="protein sequence ID" value="MED6221671.1"/>
    <property type="molecule type" value="Genomic_DNA"/>
</dbReference>
<evidence type="ECO:0000313" key="4">
    <source>
        <dbReference type="EMBL" id="MED6221671.1"/>
    </source>
</evidence>
<gene>
    <name evidence="4" type="ORF">PIB30_057058</name>
</gene>
<protein>
    <recommendedName>
        <fullName evidence="3">Protein kinase domain-containing protein</fullName>
    </recommendedName>
</protein>
<evidence type="ECO:0000256" key="1">
    <source>
        <dbReference type="ARBA" id="ARBA00022741"/>
    </source>
</evidence>
<dbReference type="PROSITE" id="PS50011">
    <property type="entry name" value="PROTEIN_KINASE_DOM"/>
    <property type="match status" value="1"/>
</dbReference>
<dbReference type="PANTHER" id="PTHR27005">
    <property type="entry name" value="WALL-ASSOCIATED RECEPTOR KINASE-LIKE 21"/>
    <property type="match status" value="1"/>
</dbReference>
<dbReference type="PANTHER" id="PTHR27005:SF511">
    <property type="entry name" value="WALL-ASSOCIATED RECEPTOR KINASE 1-RELATED"/>
    <property type="match status" value="1"/>
</dbReference>